<dbReference type="InterPro" id="IPR016181">
    <property type="entry name" value="Acyl_CoA_acyltransferase"/>
</dbReference>
<dbReference type="GO" id="GO:0008080">
    <property type="term" value="F:N-acetyltransferase activity"/>
    <property type="evidence" value="ECO:0007669"/>
    <property type="project" value="InterPro"/>
</dbReference>
<organism evidence="6 7">
    <name type="scientific">Sphaerulina musiva (strain SO2202)</name>
    <name type="common">Poplar stem canker fungus</name>
    <name type="synonym">Septoria musiva</name>
    <dbReference type="NCBI Taxonomy" id="692275"/>
    <lineage>
        <taxon>Eukaryota</taxon>
        <taxon>Fungi</taxon>
        <taxon>Dikarya</taxon>
        <taxon>Ascomycota</taxon>
        <taxon>Pezizomycotina</taxon>
        <taxon>Dothideomycetes</taxon>
        <taxon>Dothideomycetidae</taxon>
        <taxon>Mycosphaerellales</taxon>
        <taxon>Mycosphaerellaceae</taxon>
        <taxon>Sphaerulina</taxon>
    </lineage>
</organism>
<dbReference type="PANTHER" id="PTHR13256:SF16">
    <property type="entry name" value="ALPHA_BETA-TUBULIN-N-ACETYLTRANSFERASE 9"/>
    <property type="match status" value="1"/>
</dbReference>
<dbReference type="GeneID" id="27907073"/>
<sequence length="305" mass="33393">MKINEHTALSSRSILLVPYSPHHVPTYHQWMQDPDLQAATASEPLSLEEEYAMQRSWRLDSDKLTFIICRPRDETSSSSSSSSTTTTTTTTPGSSSSSSSDREKETQEEKVQKDQITATKDDSPDRMIGDINLFLFPLDSSSSPSPPSPPSSEAIPPPPPPPKILGEIEIMIADKSSQRKGHGKTSLLIFLDYILEHWSLIGREFSSSFSSSSSSSSDPSTSFSAAAAAISPQLAYLRVKVHETNVGSIRLFESVGFQRVSETANYFGEIEMRWYTTGDGDGGGHTGGEKARELPYRMEAVTESS</sequence>
<dbReference type="SUPFAM" id="SSF55729">
    <property type="entry name" value="Acyl-CoA N-acyltransferases (Nat)"/>
    <property type="match status" value="1"/>
</dbReference>
<dbReference type="AlphaFoldDB" id="M3AVT1"/>
<dbReference type="InterPro" id="IPR000182">
    <property type="entry name" value="GNAT_dom"/>
</dbReference>
<evidence type="ECO:0000259" key="5">
    <source>
        <dbReference type="Pfam" id="PF13302"/>
    </source>
</evidence>
<keyword evidence="2" id="KW-0808">Transferase</keyword>
<evidence type="ECO:0000256" key="4">
    <source>
        <dbReference type="SAM" id="MobiDB-lite"/>
    </source>
</evidence>
<keyword evidence="7" id="KW-1185">Reference proteome</keyword>
<evidence type="ECO:0000256" key="3">
    <source>
        <dbReference type="ARBA" id="ARBA00023315"/>
    </source>
</evidence>
<dbReference type="eggNOG" id="KOG4135">
    <property type="taxonomic scope" value="Eukaryota"/>
</dbReference>
<dbReference type="Gene3D" id="3.40.630.30">
    <property type="match status" value="1"/>
</dbReference>
<feature type="compositionally biased region" description="Low complexity" evidence="4">
    <location>
        <begin position="76"/>
        <end position="99"/>
    </location>
</feature>
<accession>M3AVT1</accession>
<feature type="domain" description="N-acetyltransferase" evidence="5">
    <location>
        <begin position="14"/>
        <end position="258"/>
    </location>
</feature>
<dbReference type="RefSeq" id="XP_016758307.1">
    <property type="nucleotide sequence ID" value="XM_016909936.1"/>
</dbReference>
<feature type="region of interest" description="Disordered" evidence="4">
    <location>
        <begin position="72"/>
        <end position="164"/>
    </location>
</feature>
<name>M3AVT1_SPHMS</name>
<evidence type="ECO:0000256" key="2">
    <source>
        <dbReference type="ARBA" id="ARBA00022679"/>
    </source>
</evidence>
<evidence type="ECO:0000256" key="1">
    <source>
        <dbReference type="ARBA" id="ARBA00009342"/>
    </source>
</evidence>
<comment type="similarity">
    <text evidence="1">Belongs to the acetyltransferase family. GNAT subfamily.</text>
</comment>
<dbReference type="InterPro" id="IPR039135">
    <property type="entry name" value="NAT9-like"/>
</dbReference>
<feature type="compositionally biased region" description="Basic and acidic residues" evidence="4">
    <location>
        <begin position="100"/>
        <end position="128"/>
    </location>
</feature>
<dbReference type="OMA" id="HETHDIQ"/>
<dbReference type="HOGENOM" id="CLU_073102_0_0_1"/>
<proteinExistence type="inferred from homology"/>
<protein>
    <recommendedName>
        <fullName evidence="5">N-acetyltransferase domain-containing protein</fullName>
    </recommendedName>
</protein>
<dbReference type="PANTHER" id="PTHR13256">
    <property type="entry name" value="N-ACETYLTRANSFERASE 9"/>
    <property type="match status" value="1"/>
</dbReference>
<keyword evidence="3" id="KW-0012">Acyltransferase</keyword>
<dbReference type="EMBL" id="KB456268">
    <property type="protein sequence ID" value="EMF10186.1"/>
    <property type="molecule type" value="Genomic_DNA"/>
</dbReference>
<feature type="compositionally biased region" description="Pro residues" evidence="4">
    <location>
        <begin position="144"/>
        <end position="163"/>
    </location>
</feature>
<evidence type="ECO:0000313" key="6">
    <source>
        <dbReference type="EMBL" id="EMF10186.1"/>
    </source>
</evidence>
<reference evidence="6 7" key="1">
    <citation type="journal article" date="2012" name="PLoS Pathog.">
        <title>Diverse lifestyles and strategies of plant pathogenesis encoded in the genomes of eighteen Dothideomycetes fungi.</title>
        <authorList>
            <person name="Ohm R.A."/>
            <person name="Feau N."/>
            <person name="Henrissat B."/>
            <person name="Schoch C.L."/>
            <person name="Horwitz B.A."/>
            <person name="Barry K.W."/>
            <person name="Condon B.J."/>
            <person name="Copeland A.C."/>
            <person name="Dhillon B."/>
            <person name="Glaser F."/>
            <person name="Hesse C.N."/>
            <person name="Kosti I."/>
            <person name="LaButti K."/>
            <person name="Lindquist E.A."/>
            <person name="Lucas S."/>
            <person name="Salamov A.A."/>
            <person name="Bradshaw R.E."/>
            <person name="Ciuffetti L."/>
            <person name="Hamelin R.C."/>
            <person name="Kema G.H.J."/>
            <person name="Lawrence C."/>
            <person name="Scott J.A."/>
            <person name="Spatafora J.W."/>
            <person name="Turgeon B.G."/>
            <person name="de Wit P.J.G.M."/>
            <person name="Zhong S."/>
            <person name="Goodwin S.B."/>
            <person name="Grigoriev I.V."/>
        </authorList>
    </citation>
    <scope>NUCLEOTIDE SEQUENCE [LARGE SCALE GENOMIC DNA]</scope>
    <source>
        <strain evidence="6 7">SO2202</strain>
    </source>
</reference>
<dbReference type="Proteomes" id="UP000016931">
    <property type="component" value="Unassembled WGS sequence"/>
</dbReference>
<evidence type="ECO:0000313" key="7">
    <source>
        <dbReference type="Proteomes" id="UP000016931"/>
    </source>
</evidence>
<dbReference type="Pfam" id="PF13302">
    <property type="entry name" value="Acetyltransf_3"/>
    <property type="match status" value="1"/>
</dbReference>
<gene>
    <name evidence="6" type="ORF">SEPMUDRAFT_71351</name>
</gene>